<dbReference type="AlphaFoldDB" id="A0AA36FQ17"/>
<dbReference type="GO" id="GO:0016020">
    <property type="term" value="C:membrane"/>
    <property type="evidence" value="ECO:0007669"/>
    <property type="project" value="InterPro"/>
</dbReference>
<evidence type="ECO:0000256" key="5">
    <source>
        <dbReference type="SAM" id="Phobius"/>
    </source>
</evidence>
<organism evidence="6 7">
    <name type="scientific">Mesorhabditis spiculigera</name>
    <dbReference type="NCBI Taxonomy" id="96644"/>
    <lineage>
        <taxon>Eukaryota</taxon>
        <taxon>Metazoa</taxon>
        <taxon>Ecdysozoa</taxon>
        <taxon>Nematoda</taxon>
        <taxon>Chromadorea</taxon>
        <taxon>Rhabditida</taxon>
        <taxon>Rhabditina</taxon>
        <taxon>Rhabditomorpha</taxon>
        <taxon>Rhabditoidea</taxon>
        <taxon>Rhabditidae</taxon>
        <taxon>Mesorhabditinae</taxon>
        <taxon>Mesorhabditis</taxon>
    </lineage>
</organism>
<dbReference type="GO" id="GO:0012505">
    <property type="term" value="C:endomembrane system"/>
    <property type="evidence" value="ECO:0007669"/>
    <property type="project" value="UniProtKB-SubCell"/>
</dbReference>
<sequence>MLNATLFTGDAWLHTVPHISLLFIAIFYEGLLGGAAYVNTFRAVHKLASFFQPRKARFITL</sequence>
<feature type="non-terminal residue" evidence="6">
    <location>
        <position position="61"/>
    </location>
</feature>
<dbReference type="Pfam" id="PF02487">
    <property type="entry name" value="CLN3"/>
    <property type="match status" value="1"/>
</dbReference>
<comment type="caution">
    <text evidence="6">The sequence shown here is derived from an EMBL/GenBank/DDBJ whole genome shotgun (WGS) entry which is preliminary data.</text>
</comment>
<dbReference type="InterPro" id="IPR003492">
    <property type="entry name" value="Battenin_disease_Cln3"/>
</dbReference>
<reference evidence="6" key="1">
    <citation type="submission" date="2023-06" db="EMBL/GenBank/DDBJ databases">
        <authorList>
            <person name="Delattre M."/>
        </authorList>
    </citation>
    <scope>NUCLEOTIDE SEQUENCE</scope>
    <source>
        <strain evidence="6">AF72</strain>
    </source>
</reference>
<keyword evidence="4 5" id="KW-0472">Membrane</keyword>
<proteinExistence type="predicted"/>
<evidence type="ECO:0000313" key="6">
    <source>
        <dbReference type="EMBL" id="CAJ0561934.1"/>
    </source>
</evidence>
<evidence type="ECO:0000256" key="1">
    <source>
        <dbReference type="ARBA" id="ARBA00004127"/>
    </source>
</evidence>
<name>A0AA36FQ17_9BILA</name>
<accession>A0AA36FQ17</accession>
<dbReference type="EMBL" id="CATQJA010000595">
    <property type="protein sequence ID" value="CAJ0561934.1"/>
    <property type="molecule type" value="Genomic_DNA"/>
</dbReference>
<keyword evidence="3 5" id="KW-1133">Transmembrane helix</keyword>
<keyword evidence="2 5" id="KW-0812">Transmembrane</keyword>
<feature type="transmembrane region" description="Helical" evidence="5">
    <location>
        <begin position="20"/>
        <end position="38"/>
    </location>
</feature>
<protein>
    <submittedName>
        <fullName evidence="6">Uncharacterized protein</fullName>
    </submittedName>
</protein>
<gene>
    <name evidence="6" type="ORF">MSPICULIGERA_LOCUS1981</name>
</gene>
<evidence type="ECO:0000256" key="3">
    <source>
        <dbReference type="ARBA" id="ARBA00022989"/>
    </source>
</evidence>
<evidence type="ECO:0000313" key="7">
    <source>
        <dbReference type="Proteomes" id="UP001177023"/>
    </source>
</evidence>
<keyword evidence="7" id="KW-1185">Reference proteome</keyword>
<evidence type="ECO:0000256" key="4">
    <source>
        <dbReference type="ARBA" id="ARBA00023136"/>
    </source>
</evidence>
<evidence type="ECO:0000256" key="2">
    <source>
        <dbReference type="ARBA" id="ARBA00022692"/>
    </source>
</evidence>
<dbReference type="Proteomes" id="UP001177023">
    <property type="component" value="Unassembled WGS sequence"/>
</dbReference>
<comment type="subcellular location">
    <subcellularLocation>
        <location evidence="1">Endomembrane system</location>
        <topology evidence="1">Multi-pass membrane protein</topology>
    </subcellularLocation>
</comment>